<gene>
    <name evidence="8" type="ordered locus">SPO1908</name>
</gene>
<evidence type="ECO:0000256" key="5">
    <source>
        <dbReference type="ARBA" id="ARBA00022989"/>
    </source>
</evidence>
<reference evidence="8 9" key="1">
    <citation type="journal article" date="2004" name="Nature">
        <title>Genome sequence of Silicibacter pomeroyi reveals adaptations to the marine environment.</title>
        <authorList>
            <person name="Moran M.A."/>
            <person name="Buchan A."/>
            <person name="Gonzalez J.M."/>
            <person name="Heidelberg J.F."/>
            <person name="Whitman W.B."/>
            <person name="Kiene R.P."/>
            <person name="Henriksen J.R."/>
            <person name="King G.M."/>
            <person name="Belas R."/>
            <person name="Fuqua C."/>
            <person name="Brinkac L."/>
            <person name="Lewis M."/>
            <person name="Johri S."/>
            <person name="Weaver B."/>
            <person name="Pai G."/>
            <person name="Eisen J.A."/>
            <person name="Rahe E."/>
            <person name="Sheldon W.M."/>
            <person name="Ye W."/>
            <person name="Miller T.R."/>
            <person name="Carlton J."/>
            <person name="Rasko D.A."/>
            <person name="Paulsen I.T."/>
            <person name="Ren Q."/>
            <person name="Daugherty S.C."/>
            <person name="Deboy R.T."/>
            <person name="Dodson R.J."/>
            <person name="Durkin A.S."/>
            <person name="Madupu R."/>
            <person name="Nelson W.C."/>
            <person name="Sullivan S.A."/>
            <person name="Rosovitz M.J."/>
            <person name="Haft D.H."/>
            <person name="Selengut J."/>
            <person name="Ward N."/>
        </authorList>
    </citation>
    <scope>NUCLEOTIDE SEQUENCE [LARGE SCALE GENOMIC DNA]</scope>
    <source>
        <strain evidence="9">ATCC 700808 / DSM 15171 / DSS-3</strain>
    </source>
</reference>
<dbReference type="GO" id="GO:0015109">
    <property type="term" value="F:chromate transmembrane transporter activity"/>
    <property type="evidence" value="ECO:0007669"/>
    <property type="project" value="InterPro"/>
</dbReference>
<sequence>MGCSIAGAGIGRFRTLRALRRQKGAGMTVKNSASGPLSDSATTAPPALAEMARVFGRIGLLSFGGPAAQIALMHRELVETRPWLDEQTYLRALSLCMLLPGPEAMQLATYAGWRLRGVTGGLLAGALFVLPGALVIAALVAVYVQVGSVPLVQAGFLGIKAAVIVIVIEALRKLAARTLKTPAAWILAGLAFVAIFALSLPFPLIVLAAALWGFARTAPGARAQTALPRPPYRSAALWLTLWLGPLLLLERFGAPLLADIGWFMAKLAVVTFGGAYAVLAYMTQTVVDQYHWITTAQMIDALGLAETTPGPLILVTQFVAMLSAYLDGGASLAALAGLVALWATFVPCFLWIFTAAPYLDHIAGRPRPAAALAAITAAVVGVILNLSLWFALHVLFSDVSVLRAGPVSLPAPQLSSFDPLALALAALAAVWLILLRRGMGETVLLLALAGAGSHFL</sequence>
<keyword evidence="4 7" id="KW-0812">Transmembrane</keyword>
<feature type="transmembrane region" description="Helical" evidence="7">
    <location>
        <begin position="150"/>
        <end position="171"/>
    </location>
</feature>
<dbReference type="GO" id="GO:0005886">
    <property type="term" value="C:plasma membrane"/>
    <property type="evidence" value="ECO:0007669"/>
    <property type="project" value="UniProtKB-SubCell"/>
</dbReference>
<dbReference type="PANTHER" id="PTHR33567">
    <property type="entry name" value="CHROMATE ION TRANSPORTER (EUROFUNG)"/>
    <property type="match status" value="1"/>
</dbReference>
<feature type="transmembrane region" description="Helical" evidence="7">
    <location>
        <begin position="332"/>
        <end position="359"/>
    </location>
</feature>
<proteinExistence type="inferred from homology"/>
<feature type="transmembrane region" description="Helical" evidence="7">
    <location>
        <begin position="261"/>
        <end position="282"/>
    </location>
</feature>
<dbReference type="Pfam" id="PF02417">
    <property type="entry name" value="Chromate_transp"/>
    <property type="match status" value="2"/>
</dbReference>
<evidence type="ECO:0000256" key="2">
    <source>
        <dbReference type="ARBA" id="ARBA00005262"/>
    </source>
</evidence>
<keyword evidence="3" id="KW-1003">Cell membrane</keyword>
<evidence type="ECO:0000256" key="7">
    <source>
        <dbReference type="SAM" id="Phobius"/>
    </source>
</evidence>
<dbReference type="InterPro" id="IPR003370">
    <property type="entry name" value="Chromate_transpt"/>
</dbReference>
<evidence type="ECO:0000256" key="4">
    <source>
        <dbReference type="ARBA" id="ARBA00022692"/>
    </source>
</evidence>
<dbReference type="NCBIfam" id="TIGR00937">
    <property type="entry name" value="2A51"/>
    <property type="match status" value="1"/>
</dbReference>
<protein>
    <submittedName>
        <fullName evidence="8">Chromate transporter</fullName>
    </submittedName>
</protein>
<dbReference type="KEGG" id="sil:SPO1908"/>
<evidence type="ECO:0000256" key="6">
    <source>
        <dbReference type="ARBA" id="ARBA00023136"/>
    </source>
</evidence>
<organism evidence="8 9">
    <name type="scientific">Ruegeria pomeroyi (strain ATCC 700808 / DSM 15171 / DSS-3)</name>
    <name type="common">Silicibacter pomeroyi</name>
    <dbReference type="NCBI Taxonomy" id="246200"/>
    <lineage>
        <taxon>Bacteria</taxon>
        <taxon>Pseudomonadati</taxon>
        <taxon>Pseudomonadota</taxon>
        <taxon>Alphaproteobacteria</taxon>
        <taxon>Rhodobacterales</taxon>
        <taxon>Roseobacteraceae</taxon>
        <taxon>Ruegeria</taxon>
    </lineage>
</organism>
<dbReference type="InterPro" id="IPR014047">
    <property type="entry name" value="Chr_Tranpt_l_chain"/>
</dbReference>
<dbReference type="STRING" id="246200.SPO1908"/>
<keyword evidence="6 7" id="KW-0472">Membrane</keyword>
<comment type="similarity">
    <text evidence="2">Belongs to the chromate ion transporter (CHR) (TC 2.A.51) family.</text>
</comment>
<dbReference type="PANTHER" id="PTHR33567:SF3">
    <property type="entry name" value="CHROMATE ION TRANSPORTER (EUROFUNG)"/>
    <property type="match status" value="1"/>
</dbReference>
<evidence type="ECO:0000313" key="9">
    <source>
        <dbReference type="Proteomes" id="UP000001023"/>
    </source>
</evidence>
<dbReference type="eggNOG" id="COG2059">
    <property type="taxonomic scope" value="Bacteria"/>
</dbReference>
<keyword evidence="9" id="KW-1185">Reference proteome</keyword>
<feature type="transmembrane region" description="Helical" evidence="7">
    <location>
        <begin position="183"/>
        <end position="212"/>
    </location>
</feature>
<feature type="transmembrane region" description="Helical" evidence="7">
    <location>
        <begin position="122"/>
        <end position="144"/>
    </location>
</feature>
<reference evidence="8 9" key="2">
    <citation type="journal article" date="2014" name="Stand. Genomic Sci.">
        <title>An updated genome annotation for the model marine bacterium Ruegeria pomeroyi DSS-3.</title>
        <authorList>
            <person name="Rivers A.R."/>
            <person name="Smith C.B."/>
            <person name="Moran M.A."/>
        </authorList>
    </citation>
    <scope>GENOME REANNOTATION</scope>
    <source>
        <strain evidence="9">ATCC 700808 / DSM 15171 / DSS-3</strain>
    </source>
</reference>
<dbReference type="Proteomes" id="UP000001023">
    <property type="component" value="Chromosome"/>
</dbReference>
<evidence type="ECO:0000256" key="3">
    <source>
        <dbReference type="ARBA" id="ARBA00022475"/>
    </source>
</evidence>
<evidence type="ECO:0000313" key="8">
    <source>
        <dbReference type="EMBL" id="AAV95186.1"/>
    </source>
</evidence>
<dbReference type="HOGENOM" id="CLU_018106_0_0_5"/>
<feature type="transmembrane region" description="Helical" evidence="7">
    <location>
        <begin position="416"/>
        <end position="435"/>
    </location>
</feature>
<name>Q5LS61_RUEPO</name>
<keyword evidence="5 7" id="KW-1133">Transmembrane helix</keyword>
<dbReference type="RefSeq" id="WP_011047640.1">
    <property type="nucleotide sequence ID" value="NC_003911.12"/>
</dbReference>
<comment type="subcellular location">
    <subcellularLocation>
        <location evidence="1">Cell membrane</location>
        <topology evidence="1">Multi-pass membrane protein</topology>
    </subcellularLocation>
</comment>
<accession>Q5LS61</accession>
<dbReference type="PIRSF" id="PIRSF004810">
    <property type="entry name" value="ChrA"/>
    <property type="match status" value="1"/>
</dbReference>
<dbReference type="EMBL" id="CP000031">
    <property type="protein sequence ID" value="AAV95186.1"/>
    <property type="molecule type" value="Genomic_DNA"/>
</dbReference>
<dbReference type="PaxDb" id="246200-SPO1908"/>
<dbReference type="AlphaFoldDB" id="Q5LS61"/>
<evidence type="ECO:0000256" key="1">
    <source>
        <dbReference type="ARBA" id="ARBA00004651"/>
    </source>
</evidence>
<feature type="transmembrane region" description="Helical" evidence="7">
    <location>
        <begin position="371"/>
        <end position="396"/>
    </location>
</feature>